<dbReference type="SUPFAM" id="SSF53335">
    <property type="entry name" value="S-adenosyl-L-methionine-dependent methyltransferases"/>
    <property type="match status" value="1"/>
</dbReference>
<dbReference type="PANTHER" id="PTHR32266">
    <property type="entry name" value="NICOTIANAMINE SYNTHASE 3"/>
    <property type="match status" value="1"/>
</dbReference>
<evidence type="ECO:0000313" key="4">
    <source>
        <dbReference type="EMBL" id="PXF40969.1"/>
    </source>
</evidence>
<keyword evidence="5" id="KW-1185">Reference proteome</keyword>
<dbReference type="GO" id="GO:0030418">
    <property type="term" value="P:nicotianamine biosynthetic process"/>
    <property type="evidence" value="ECO:0007669"/>
    <property type="project" value="InterPro"/>
</dbReference>
<evidence type="ECO:0000256" key="2">
    <source>
        <dbReference type="ARBA" id="ARBA00022679"/>
    </source>
</evidence>
<dbReference type="EMBL" id="NBIV01000249">
    <property type="protein sequence ID" value="PXF40969.1"/>
    <property type="molecule type" value="Genomic_DNA"/>
</dbReference>
<evidence type="ECO:0000256" key="3">
    <source>
        <dbReference type="ARBA" id="ARBA00022691"/>
    </source>
</evidence>
<keyword evidence="3" id="KW-0949">S-adenosyl-L-methionine</keyword>
<name>A0A2V3IFU6_9FLOR</name>
<evidence type="ECO:0000313" key="5">
    <source>
        <dbReference type="Proteomes" id="UP000247409"/>
    </source>
</evidence>
<dbReference type="PROSITE" id="PS51142">
    <property type="entry name" value="NAS"/>
    <property type="match status" value="1"/>
</dbReference>
<comment type="caution">
    <text evidence="4">The sequence shown here is derived from an EMBL/GenBank/DDBJ whole genome shotgun (WGS) entry which is preliminary data.</text>
</comment>
<evidence type="ECO:0000256" key="1">
    <source>
        <dbReference type="ARBA" id="ARBA00007009"/>
    </source>
</evidence>
<accession>A0A2V3IFU6</accession>
<sequence length="398" mass="44817">MKADEAMKINSVVPMGATLSTAGEDLIEKLFGFLPSEGPQDVRGPCSIFTRLEPLFSCSDEELDPNPVINSALSDLVALLQGSESALGKRGASKLFGSLQEEVCNEIDGRCELQQRASAIREIATRAESRLELYYARLLLETKPVLMDKHRSRVERVREASYPFPYVENYVTMVDKESQVLRRLVCERKGMGSPRAVHVQSVENRMEETCDDEMWVAFCGSGALPLTGIVMTAFANVRVTLIDVDEEAVSVSRALIKKWESEDVIERGRINVIHGDAADMVFDGRWGRSRGGMRVDVVFIAALIENEVKERMFRALASRKYEAPLVVLRTAHGLTARLAYFESCRERLCEYMRMIAVVVPRTHVREDGGVVDEREGDLRVELFDRRILNSLEVYEWDG</sequence>
<keyword evidence="2" id="KW-0808">Transferase</keyword>
<dbReference type="InterPro" id="IPR029063">
    <property type="entry name" value="SAM-dependent_MTases_sf"/>
</dbReference>
<organism evidence="4 5">
    <name type="scientific">Gracilariopsis chorda</name>
    <dbReference type="NCBI Taxonomy" id="448386"/>
    <lineage>
        <taxon>Eukaryota</taxon>
        <taxon>Rhodophyta</taxon>
        <taxon>Florideophyceae</taxon>
        <taxon>Rhodymeniophycidae</taxon>
        <taxon>Gracilariales</taxon>
        <taxon>Gracilariaceae</taxon>
        <taxon>Gracilariopsis</taxon>
    </lineage>
</organism>
<proteinExistence type="inferred from homology"/>
<dbReference type="Gene3D" id="3.40.50.150">
    <property type="entry name" value="Vaccinia Virus protein VP39"/>
    <property type="match status" value="1"/>
</dbReference>
<dbReference type="OrthoDB" id="1858069at2759"/>
<dbReference type="GO" id="GO:0030410">
    <property type="term" value="F:nicotianamine synthase activity"/>
    <property type="evidence" value="ECO:0007669"/>
    <property type="project" value="InterPro"/>
</dbReference>
<gene>
    <name evidence="4" type="ORF">BWQ96_09324</name>
</gene>
<dbReference type="Proteomes" id="UP000247409">
    <property type="component" value="Unassembled WGS sequence"/>
</dbReference>
<dbReference type="Pfam" id="PF03059">
    <property type="entry name" value="NAS"/>
    <property type="match status" value="1"/>
</dbReference>
<dbReference type="PANTHER" id="PTHR32266:SF12">
    <property type="entry name" value="NICOTIANAMINE SYNTHASE 3"/>
    <property type="match status" value="1"/>
</dbReference>
<protein>
    <submittedName>
        <fullName evidence="4">Nicotianamine synthase 2</fullName>
    </submittedName>
</protein>
<reference evidence="4 5" key="1">
    <citation type="journal article" date="2018" name="Mol. Biol. Evol.">
        <title>Analysis of the draft genome of the red seaweed Gracilariopsis chorda provides insights into genome size evolution in Rhodophyta.</title>
        <authorList>
            <person name="Lee J."/>
            <person name="Yang E.C."/>
            <person name="Graf L."/>
            <person name="Yang J.H."/>
            <person name="Qiu H."/>
            <person name="Zel Zion U."/>
            <person name="Chan C.X."/>
            <person name="Stephens T.G."/>
            <person name="Weber A.P.M."/>
            <person name="Boo G.H."/>
            <person name="Boo S.M."/>
            <person name="Kim K.M."/>
            <person name="Shin Y."/>
            <person name="Jung M."/>
            <person name="Lee S.J."/>
            <person name="Yim H.S."/>
            <person name="Lee J.H."/>
            <person name="Bhattacharya D."/>
            <person name="Yoon H.S."/>
        </authorList>
    </citation>
    <scope>NUCLEOTIDE SEQUENCE [LARGE SCALE GENOMIC DNA]</scope>
    <source>
        <strain evidence="4 5">SKKU-2015</strain>
        <tissue evidence="4">Whole body</tissue>
    </source>
</reference>
<dbReference type="InterPro" id="IPR004298">
    <property type="entry name" value="Nicotian_synth"/>
</dbReference>
<dbReference type="AlphaFoldDB" id="A0A2V3IFU6"/>
<comment type="similarity">
    <text evidence="1">Belongs to the nicotianamine synthase (NAS)-like family.</text>
</comment>